<reference evidence="2" key="1">
    <citation type="submission" date="2016-04" db="EMBL/GenBank/DDBJ databases">
        <authorList>
            <person name="Ray J."/>
            <person name="Price M."/>
            <person name="Deutschbauer A."/>
        </authorList>
    </citation>
    <scope>NUCLEOTIDE SEQUENCE [LARGE SCALE GENOMIC DNA]</scope>
    <source>
        <strain evidence="2">FW300-N2E2</strain>
    </source>
</reference>
<dbReference type="EMBL" id="CP015225">
    <property type="protein sequence ID" value="AMZ75428.1"/>
    <property type="molecule type" value="Genomic_DNA"/>
</dbReference>
<evidence type="ECO:0000313" key="2">
    <source>
        <dbReference type="Proteomes" id="UP000076083"/>
    </source>
</evidence>
<dbReference type="AlphaFoldDB" id="A0A165ZXH0"/>
<evidence type="ECO:0000313" key="1">
    <source>
        <dbReference type="EMBL" id="AMZ75428.1"/>
    </source>
</evidence>
<sequence>MSQALASFSADPYVLGTGLQVDQVRLEPITREALEASALWGETAALFPWESVPQWKTKDRKGFDISLWFGPELCGLCYASPRKSTICIKVILLEGKPDETHPLKGFVLALAMTAIGNYGRALGLETIEIEDPWQAAIPHYNAFGFNFDDEGRLVISLADA</sequence>
<proteinExistence type="predicted"/>
<accession>A0A165ZXH0</accession>
<protein>
    <recommendedName>
        <fullName evidence="3">N-acetyltransferase</fullName>
    </recommendedName>
</protein>
<gene>
    <name evidence="1" type="ORF">TK06_23880</name>
</gene>
<name>A0A165ZXH0_PSEFL</name>
<organism evidence="1 2">
    <name type="scientific">Pseudomonas fluorescens</name>
    <dbReference type="NCBI Taxonomy" id="294"/>
    <lineage>
        <taxon>Bacteria</taxon>
        <taxon>Pseudomonadati</taxon>
        <taxon>Pseudomonadota</taxon>
        <taxon>Gammaproteobacteria</taxon>
        <taxon>Pseudomonadales</taxon>
        <taxon>Pseudomonadaceae</taxon>
        <taxon>Pseudomonas</taxon>
    </lineage>
</organism>
<reference evidence="1 2" key="2">
    <citation type="journal article" date="2018" name="Nature">
        <title>Mutant phenotypes for thousands of bacterial genes of unknown function.</title>
        <authorList>
            <person name="Price M.N."/>
            <person name="Wetmore K.M."/>
            <person name="Waters R.J."/>
            <person name="Callaghan M."/>
            <person name="Ray J."/>
            <person name="Liu H."/>
            <person name="Kuehl J.V."/>
            <person name="Melnyk R.A."/>
            <person name="Lamson J.S."/>
            <person name="Suh Y."/>
            <person name="Carlson H.K."/>
            <person name="Esquivel Z."/>
            <person name="Sadeeshkumar H."/>
            <person name="Chakraborty R."/>
            <person name="Zane G.M."/>
            <person name="Rubin B.E."/>
            <person name="Wall J.D."/>
            <person name="Visel A."/>
            <person name="Bristow J."/>
            <person name="Blow M.J."/>
            <person name="Arkin A.P."/>
            <person name="Deutschbauer A.M."/>
        </authorList>
    </citation>
    <scope>NUCLEOTIDE SEQUENCE [LARGE SCALE GENOMIC DNA]</scope>
    <source>
        <strain evidence="1 2">FW300-N2E2</strain>
    </source>
</reference>
<evidence type="ECO:0008006" key="3">
    <source>
        <dbReference type="Google" id="ProtNLM"/>
    </source>
</evidence>
<dbReference type="Proteomes" id="UP000076083">
    <property type="component" value="Chromosome"/>
</dbReference>